<dbReference type="Pfam" id="PF11095">
    <property type="entry name" value="Gemin7"/>
    <property type="match status" value="1"/>
</dbReference>
<dbReference type="Gene3D" id="2.30.30.100">
    <property type="match status" value="1"/>
</dbReference>
<gene>
    <name evidence="2" type="ORF">niasHS_000955</name>
</gene>
<sequence length="123" mass="13898">METEPIESTAATAEPNVVDTDQHGNAELRERFLRFLQLLPGRSVDVKLYGDIQVGGKFVAAEPSSFEYYLVDDLKTPMGVIEHAALRMRDTMFLEIPLNEGEENEETIKEMIGKIEEEQPKAQ</sequence>
<dbReference type="InterPro" id="IPR020338">
    <property type="entry name" value="SMN_gemin7"/>
</dbReference>
<dbReference type="AlphaFoldDB" id="A0ABD2K7X8"/>
<keyword evidence="3" id="KW-1185">Reference proteome</keyword>
<feature type="region of interest" description="Disordered" evidence="1">
    <location>
        <begin position="1"/>
        <end position="20"/>
    </location>
</feature>
<protein>
    <submittedName>
        <fullName evidence="2">Uncharacterized protein</fullName>
    </submittedName>
</protein>
<reference evidence="2 3" key="1">
    <citation type="submission" date="2024-10" db="EMBL/GenBank/DDBJ databases">
        <authorList>
            <person name="Kim D."/>
        </authorList>
    </citation>
    <scope>NUCLEOTIDE SEQUENCE [LARGE SCALE GENOMIC DNA]</scope>
    <source>
        <strain evidence="2">Taebaek</strain>
    </source>
</reference>
<comment type="caution">
    <text evidence="2">The sequence shown here is derived from an EMBL/GenBank/DDBJ whole genome shotgun (WGS) entry which is preliminary data.</text>
</comment>
<dbReference type="EMBL" id="JBICCN010000042">
    <property type="protein sequence ID" value="KAL3098967.1"/>
    <property type="molecule type" value="Genomic_DNA"/>
</dbReference>
<evidence type="ECO:0000313" key="2">
    <source>
        <dbReference type="EMBL" id="KAL3098967.1"/>
    </source>
</evidence>
<evidence type="ECO:0000313" key="3">
    <source>
        <dbReference type="Proteomes" id="UP001620645"/>
    </source>
</evidence>
<dbReference type="Proteomes" id="UP001620645">
    <property type="component" value="Unassembled WGS sequence"/>
</dbReference>
<evidence type="ECO:0000256" key="1">
    <source>
        <dbReference type="SAM" id="MobiDB-lite"/>
    </source>
</evidence>
<accession>A0ABD2K7X8</accession>
<organism evidence="2 3">
    <name type="scientific">Heterodera schachtii</name>
    <name type="common">Sugarbeet cyst nematode worm</name>
    <name type="synonym">Tylenchus schachtii</name>
    <dbReference type="NCBI Taxonomy" id="97005"/>
    <lineage>
        <taxon>Eukaryota</taxon>
        <taxon>Metazoa</taxon>
        <taxon>Ecdysozoa</taxon>
        <taxon>Nematoda</taxon>
        <taxon>Chromadorea</taxon>
        <taxon>Rhabditida</taxon>
        <taxon>Tylenchina</taxon>
        <taxon>Tylenchomorpha</taxon>
        <taxon>Tylenchoidea</taxon>
        <taxon>Heteroderidae</taxon>
        <taxon>Heteroderinae</taxon>
        <taxon>Heterodera</taxon>
    </lineage>
</organism>
<name>A0ABD2K7X8_HETSC</name>
<dbReference type="PANTHER" id="PTHR14679">
    <property type="entry name" value="GEM-ASSOCIATED PROTEIN 7"/>
    <property type="match status" value="1"/>
</dbReference>
<dbReference type="PANTHER" id="PTHR14679:SF1">
    <property type="entry name" value="GEM-ASSOCIATED PROTEIN 7"/>
    <property type="match status" value="1"/>
</dbReference>
<proteinExistence type="predicted"/>